<sequence>MLSQADYNAAAYLRIASLAVAGFDFVQTSPVVWRFYRDQASLGRLTLSALLFFLIQFVSICCLVVSSTGFFYGHFTDTTCRLFYLVPPSFKGVSFVWSPRHSKFNAWRHEVLQAMVSQAIIGVRAYNLSRRSKIVGWTLIGAYVVACAFQWITTLYGRQYVVSPQYVSYEFPSLAAALINFCRGATLYLNGLAAWVYYVIAIAYDLTATAISVFYLLQHKISARTSLMYRLANMMLYDGLGYFLLLTSVNIVNLILYRSQNLQASVVSQRRLDASMDRRMASLEEAVTITQDIDSARAASRALRSQFEKDTRNTFDLTVPDFDSSIGGHESELPSHVDVQVRIERTVKVEMRPRTFELENYSRSAQFRSQSMR</sequence>
<comment type="caution">
    <text evidence="2">The sequence shown here is derived from an EMBL/GenBank/DDBJ whole genome shotgun (WGS) entry which is preliminary data.</text>
</comment>
<proteinExistence type="predicted"/>
<keyword evidence="3" id="KW-1185">Reference proteome</keyword>
<gene>
    <name evidence="2" type="ORF">PC9H_007763</name>
</gene>
<feature type="transmembrane region" description="Helical" evidence="1">
    <location>
        <begin position="12"/>
        <end position="33"/>
    </location>
</feature>
<protein>
    <submittedName>
        <fullName evidence="2">Uncharacterized protein</fullName>
    </submittedName>
</protein>
<name>A0A8H7DRZ6_PLEOS</name>
<feature type="transmembrane region" description="Helical" evidence="1">
    <location>
        <begin position="195"/>
        <end position="217"/>
    </location>
</feature>
<feature type="transmembrane region" description="Helical" evidence="1">
    <location>
        <begin position="45"/>
        <end position="72"/>
    </location>
</feature>
<evidence type="ECO:0000313" key="3">
    <source>
        <dbReference type="Proteomes" id="UP000623687"/>
    </source>
</evidence>
<dbReference type="OrthoDB" id="3346251at2759"/>
<evidence type="ECO:0000256" key="1">
    <source>
        <dbReference type="SAM" id="Phobius"/>
    </source>
</evidence>
<reference evidence="2" key="1">
    <citation type="submission" date="2019-07" db="EMBL/GenBank/DDBJ databases">
        <authorList>
            <person name="Palmer J.M."/>
        </authorList>
    </citation>
    <scope>NUCLEOTIDE SEQUENCE</scope>
    <source>
        <strain evidence="2">PC9</strain>
    </source>
</reference>
<dbReference type="RefSeq" id="XP_036630911.1">
    <property type="nucleotide sequence ID" value="XM_036777291.1"/>
</dbReference>
<dbReference type="GeneID" id="59377581"/>
<dbReference type="EMBL" id="JACETU010000005">
    <property type="protein sequence ID" value="KAF7428539.1"/>
    <property type="molecule type" value="Genomic_DNA"/>
</dbReference>
<dbReference type="AlphaFoldDB" id="A0A8H7DRZ6"/>
<dbReference type="VEuPathDB" id="FungiDB:PC9H_007763"/>
<dbReference type="Proteomes" id="UP000623687">
    <property type="component" value="Unassembled WGS sequence"/>
</dbReference>
<feature type="transmembrane region" description="Helical" evidence="1">
    <location>
        <begin position="134"/>
        <end position="157"/>
    </location>
</feature>
<keyword evidence="1" id="KW-0472">Membrane</keyword>
<feature type="transmembrane region" description="Helical" evidence="1">
    <location>
        <begin position="237"/>
        <end position="257"/>
    </location>
</feature>
<keyword evidence="1" id="KW-0812">Transmembrane</keyword>
<organism evidence="2 3">
    <name type="scientific">Pleurotus ostreatus</name>
    <name type="common">Oyster mushroom</name>
    <name type="synonym">White-rot fungus</name>
    <dbReference type="NCBI Taxonomy" id="5322"/>
    <lineage>
        <taxon>Eukaryota</taxon>
        <taxon>Fungi</taxon>
        <taxon>Dikarya</taxon>
        <taxon>Basidiomycota</taxon>
        <taxon>Agaricomycotina</taxon>
        <taxon>Agaricomycetes</taxon>
        <taxon>Agaricomycetidae</taxon>
        <taxon>Agaricales</taxon>
        <taxon>Pleurotineae</taxon>
        <taxon>Pleurotaceae</taxon>
        <taxon>Pleurotus</taxon>
    </lineage>
</organism>
<keyword evidence="1" id="KW-1133">Transmembrane helix</keyword>
<feature type="transmembrane region" description="Helical" evidence="1">
    <location>
        <begin position="169"/>
        <end position="189"/>
    </location>
</feature>
<evidence type="ECO:0000313" key="2">
    <source>
        <dbReference type="EMBL" id="KAF7428539.1"/>
    </source>
</evidence>
<accession>A0A8H7DRZ6</accession>